<dbReference type="InterPro" id="IPR005119">
    <property type="entry name" value="LysR_subst-bd"/>
</dbReference>
<sequence length="312" mass="33598">MLSLRRLEHFAVLAEERSFSRAARRLNLTQPALTRSIQTLEETLELQLVDRAASGLVLTEAGAMVLERSRRMLGDVRALQREAGRLRGFETGTVNFGVGSFPAAAFLGSVMTRVARDYPGLVVRVETESWRRLLEKLQRDELDFVVAVTHSLPPPADFQVRELPAQRMGFFVRPGHPLAGLGQESVRGQIAGFGLATTTLPPRARSELAALFGLPSADELPVRLECDNVQVLCEVAGASDAVLFATHEAVRRELAAGTLAPLILEYLAPAPLPLTLVYPGGRNLSGAAQLLVGLLEECAGCPVTPQAPPPAG</sequence>
<dbReference type="SUPFAM" id="SSF53850">
    <property type="entry name" value="Periplasmic binding protein-like II"/>
    <property type="match status" value="1"/>
</dbReference>
<name>A0ABM8TM35_9BURK</name>
<feature type="domain" description="HTH lysR-type" evidence="5">
    <location>
        <begin position="2"/>
        <end position="59"/>
    </location>
</feature>
<evidence type="ECO:0000256" key="1">
    <source>
        <dbReference type="ARBA" id="ARBA00009437"/>
    </source>
</evidence>
<proteinExistence type="inferred from homology"/>
<keyword evidence="3" id="KW-0238">DNA-binding</keyword>
<evidence type="ECO:0000256" key="3">
    <source>
        <dbReference type="ARBA" id="ARBA00023125"/>
    </source>
</evidence>
<organism evidence="6 7">
    <name type="scientific">Cupriavidus numazuensis</name>
    <dbReference type="NCBI Taxonomy" id="221992"/>
    <lineage>
        <taxon>Bacteria</taxon>
        <taxon>Pseudomonadati</taxon>
        <taxon>Pseudomonadota</taxon>
        <taxon>Betaproteobacteria</taxon>
        <taxon>Burkholderiales</taxon>
        <taxon>Burkholderiaceae</taxon>
        <taxon>Cupriavidus</taxon>
    </lineage>
</organism>
<dbReference type="Pfam" id="PF00126">
    <property type="entry name" value="HTH_1"/>
    <property type="match status" value="1"/>
</dbReference>
<gene>
    <name evidence="6" type="ORF">LMG26411_04637</name>
</gene>
<accession>A0ABM8TM35</accession>
<comment type="caution">
    <text evidence="6">The sequence shown here is derived from an EMBL/GenBank/DDBJ whole genome shotgun (WGS) entry which is preliminary data.</text>
</comment>
<evidence type="ECO:0000313" key="6">
    <source>
        <dbReference type="EMBL" id="CAG2154505.1"/>
    </source>
</evidence>
<dbReference type="Gene3D" id="3.40.190.10">
    <property type="entry name" value="Periplasmic binding protein-like II"/>
    <property type="match status" value="2"/>
</dbReference>
<keyword evidence="4" id="KW-0804">Transcription</keyword>
<dbReference type="SUPFAM" id="SSF46785">
    <property type="entry name" value="Winged helix' DNA-binding domain"/>
    <property type="match status" value="1"/>
</dbReference>
<dbReference type="PANTHER" id="PTHR30419:SF30">
    <property type="entry name" value="LYSR FAMILY TRANSCRIPTIONAL REGULATOR"/>
    <property type="match status" value="1"/>
</dbReference>
<dbReference type="PRINTS" id="PR00039">
    <property type="entry name" value="HTHLYSR"/>
</dbReference>
<dbReference type="InterPro" id="IPR000847">
    <property type="entry name" value="LysR_HTH_N"/>
</dbReference>
<evidence type="ECO:0000313" key="7">
    <source>
        <dbReference type="Proteomes" id="UP000672657"/>
    </source>
</evidence>
<dbReference type="InterPro" id="IPR036390">
    <property type="entry name" value="WH_DNA-bd_sf"/>
</dbReference>
<dbReference type="EMBL" id="CAJPVI010000031">
    <property type="protein sequence ID" value="CAG2154505.1"/>
    <property type="molecule type" value="Genomic_DNA"/>
</dbReference>
<reference evidence="6 7" key="1">
    <citation type="submission" date="2021-03" db="EMBL/GenBank/DDBJ databases">
        <authorList>
            <person name="Peeters C."/>
        </authorList>
    </citation>
    <scope>NUCLEOTIDE SEQUENCE [LARGE SCALE GENOMIC DNA]</scope>
    <source>
        <strain evidence="6 7">LMG 26411</strain>
    </source>
</reference>
<dbReference type="Pfam" id="PF03466">
    <property type="entry name" value="LysR_substrate"/>
    <property type="match status" value="1"/>
</dbReference>
<dbReference type="InterPro" id="IPR036388">
    <property type="entry name" value="WH-like_DNA-bd_sf"/>
</dbReference>
<keyword evidence="2" id="KW-0805">Transcription regulation</keyword>
<dbReference type="CDD" id="cd05466">
    <property type="entry name" value="PBP2_LTTR_substrate"/>
    <property type="match status" value="1"/>
</dbReference>
<dbReference type="PROSITE" id="PS50931">
    <property type="entry name" value="HTH_LYSR"/>
    <property type="match status" value="1"/>
</dbReference>
<evidence type="ECO:0000256" key="2">
    <source>
        <dbReference type="ARBA" id="ARBA00023015"/>
    </source>
</evidence>
<dbReference type="PANTHER" id="PTHR30419">
    <property type="entry name" value="HTH-TYPE TRANSCRIPTIONAL REGULATOR YBHD"/>
    <property type="match status" value="1"/>
</dbReference>
<keyword evidence="7" id="KW-1185">Reference proteome</keyword>
<comment type="similarity">
    <text evidence="1">Belongs to the LysR transcriptional regulatory family.</text>
</comment>
<dbReference type="InterPro" id="IPR050950">
    <property type="entry name" value="HTH-type_LysR_regulators"/>
</dbReference>
<evidence type="ECO:0000259" key="5">
    <source>
        <dbReference type="PROSITE" id="PS50931"/>
    </source>
</evidence>
<dbReference type="Proteomes" id="UP000672657">
    <property type="component" value="Unassembled WGS sequence"/>
</dbReference>
<evidence type="ECO:0000256" key="4">
    <source>
        <dbReference type="ARBA" id="ARBA00023163"/>
    </source>
</evidence>
<protein>
    <recommendedName>
        <fullName evidence="5">HTH lysR-type domain-containing protein</fullName>
    </recommendedName>
</protein>
<dbReference type="Gene3D" id="1.10.10.10">
    <property type="entry name" value="Winged helix-like DNA-binding domain superfamily/Winged helix DNA-binding domain"/>
    <property type="match status" value="1"/>
</dbReference>
<dbReference type="RefSeq" id="WP_211955609.1">
    <property type="nucleotide sequence ID" value="NZ_CAJPVI010000031.1"/>
</dbReference>